<organism evidence="4 5">
    <name type="scientific">Drosophila gunungcola</name>
    <name type="common">fruit fly</name>
    <dbReference type="NCBI Taxonomy" id="103775"/>
    <lineage>
        <taxon>Eukaryota</taxon>
        <taxon>Metazoa</taxon>
        <taxon>Ecdysozoa</taxon>
        <taxon>Arthropoda</taxon>
        <taxon>Hexapoda</taxon>
        <taxon>Insecta</taxon>
        <taxon>Pterygota</taxon>
        <taxon>Neoptera</taxon>
        <taxon>Endopterygota</taxon>
        <taxon>Diptera</taxon>
        <taxon>Brachycera</taxon>
        <taxon>Muscomorpha</taxon>
        <taxon>Ephydroidea</taxon>
        <taxon>Drosophilidae</taxon>
        <taxon>Drosophila</taxon>
        <taxon>Sophophora</taxon>
    </lineage>
</organism>
<accession>A0A9Q0BN05</accession>
<dbReference type="FunFam" id="1.10.238.10:FF:000001">
    <property type="entry name" value="Calmodulin 1"/>
    <property type="match status" value="1"/>
</dbReference>
<evidence type="ECO:0000313" key="5">
    <source>
        <dbReference type="Proteomes" id="UP001059596"/>
    </source>
</evidence>
<dbReference type="SUPFAM" id="SSF47473">
    <property type="entry name" value="EF-hand"/>
    <property type="match status" value="1"/>
</dbReference>
<dbReference type="OrthoDB" id="343296at2759"/>
<feature type="domain" description="EF-hand" evidence="3">
    <location>
        <begin position="87"/>
        <end position="122"/>
    </location>
</feature>
<dbReference type="GO" id="GO:0016460">
    <property type="term" value="C:myosin II complex"/>
    <property type="evidence" value="ECO:0007669"/>
    <property type="project" value="TreeGrafter"/>
</dbReference>
<keyword evidence="2" id="KW-0106">Calcium</keyword>
<dbReference type="EMBL" id="JAMKOV010000012">
    <property type="protein sequence ID" value="KAI8037565.1"/>
    <property type="molecule type" value="Genomic_DNA"/>
</dbReference>
<name>A0A9Q0BN05_9MUSC</name>
<dbReference type="Gene3D" id="1.10.238.10">
    <property type="entry name" value="EF-hand"/>
    <property type="match status" value="1"/>
</dbReference>
<dbReference type="Pfam" id="PF13202">
    <property type="entry name" value="EF-hand_5"/>
    <property type="match status" value="1"/>
</dbReference>
<keyword evidence="1" id="KW-0677">Repeat</keyword>
<dbReference type="PROSITE" id="PS00018">
    <property type="entry name" value="EF_HAND_1"/>
    <property type="match status" value="2"/>
</dbReference>
<dbReference type="InterPro" id="IPR002048">
    <property type="entry name" value="EF_hand_dom"/>
</dbReference>
<dbReference type="InterPro" id="IPR050230">
    <property type="entry name" value="CALM/Myosin/TropC-like"/>
</dbReference>
<sequence>MPSSSTHTNPLTNEQVEELKDAFERYDLDSNGTLSATGIRMALISMGHEVTEAELYDLIRSVAATNEPVLDFHKFMQMMAPRLADVDSDESLERTFKLLDRDRDGYVNCQDVSAIMVLLGAVVTDNETMDIFRSVDMDGDGRISLRDFISFMHSPI</sequence>
<comment type="caution">
    <text evidence="4">The sequence shown here is derived from an EMBL/GenBank/DDBJ whole genome shotgun (WGS) entry which is preliminary data.</text>
</comment>
<dbReference type="CDD" id="cd00051">
    <property type="entry name" value="EFh"/>
    <property type="match status" value="1"/>
</dbReference>
<dbReference type="PANTHER" id="PTHR23048:SF0">
    <property type="entry name" value="CALMODULIN LIKE 3"/>
    <property type="match status" value="1"/>
</dbReference>
<reference evidence="4" key="1">
    <citation type="journal article" date="2023" name="Genome Biol. Evol.">
        <title>Long-read-based Genome Assembly of Drosophila gunungcola Reveals Fewer Chemosensory Genes in Flower-breeding Species.</title>
        <authorList>
            <person name="Negi A."/>
            <person name="Liao B.Y."/>
            <person name="Yeh S.D."/>
        </authorList>
    </citation>
    <scope>NUCLEOTIDE SEQUENCE</scope>
    <source>
        <strain evidence="4">Sukarami</strain>
    </source>
</reference>
<proteinExistence type="predicted"/>
<evidence type="ECO:0000259" key="3">
    <source>
        <dbReference type="PROSITE" id="PS50222"/>
    </source>
</evidence>
<dbReference type="InterPro" id="IPR018247">
    <property type="entry name" value="EF_Hand_1_Ca_BS"/>
</dbReference>
<evidence type="ECO:0000256" key="1">
    <source>
        <dbReference type="ARBA" id="ARBA00022737"/>
    </source>
</evidence>
<dbReference type="PANTHER" id="PTHR23048">
    <property type="entry name" value="MYOSIN LIGHT CHAIN 1, 3"/>
    <property type="match status" value="1"/>
</dbReference>
<evidence type="ECO:0000256" key="2">
    <source>
        <dbReference type="ARBA" id="ARBA00022837"/>
    </source>
</evidence>
<dbReference type="InterPro" id="IPR011992">
    <property type="entry name" value="EF-hand-dom_pair"/>
</dbReference>
<dbReference type="Pfam" id="PF13499">
    <property type="entry name" value="EF-hand_7"/>
    <property type="match status" value="1"/>
</dbReference>
<dbReference type="SMART" id="SM00054">
    <property type="entry name" value="EFh"/>
    <property type="match status" value="3"/>
</dbReference>
<gene>
    <name evidence="4" type="ORF">M5D96_009718</name>
</gene>
<dbReference type="GO" id="GO:0005509">
    <property type="term" value="F:calcium ion binding"/>
    <property type="evidence" value="ECO:0007669"/>
    <property type="project" value="InterPro"/>
</dbReference>
<feature type="domain" description="EF-hand" evidence="3">
    <location>
        <begin position="123"/>
        <end position="156"/>
    </location>
</feature>
<keyword evidence="5" id="KW-1185">Reference proteome</keyword>
<feature type="domain" description="EF-hand" evidence="3">
    <location>
        <begin position="14"/>
        <end position="49"/>
    </location>
</feature>
<dbReference type="AlphaFoldDB" id="A0A9Q0BN05"/>
<dbReference type="Proteomes" id="UP001059596">
    <property type="component" value="Unassembled WGS sequence"/>
</dbReference>
<protein>
    <recommendedName>
        <fullName evidence="3">EF-hand domain-containing protein</fullName>
    </recommendedName>
</protein>
<evidence type="ECO:0000313" key="4">
    <source>
        <dbReference type="EMBL" id="KAI8037565.1"/>
    </source>
</evidence>
<dbReference type="PROSITE" id="PS50222">
    <property type="entry name" value="EF_HAND_2"/>
    <property type="match status" value="3"/>
</dbReference>